<comment type="caution">
    <text evidence="1">The sequence shown here is derived from an EMBL/GenBank/DDBJ whole genome shotgun (WGS) entry which is preliminary data.</text>
</comment>
<dbReference type="RefSeq" id="WP_110834752.1">
    <property type="nucleotide sequence ID" value="NZ_QKLU01000012.1"/>
</dbReference>
<reference evidence="1 2" key="1">
    <citation type="submission" date="2018-06" db="EMBL/GenBank/DDBJ databases">
        <title>Genomic Encyclopedia of Archaeal and Bacterial Type Strains, Phase II (KMG-II): from individual species to whole genera.</title>
        <authorList>
            <person name="Goeker M."/>
        </authorList>
    </citation>
    <scope>NUCLEOTIDE SEQUENCE [LARGE SCALE GENOMIC DNA]</scope>
    <source>
        <strain evidence="1 2">DSM 27372</strain>
    </source>
</reference>
<dbReference type="AlphaFoldDB" id="A0A318UKD9"/>
<protein>
    <submittedName>
        <fullName evidence="1">Uncharacterized protein</fullName>
    </submittedName>
</protein>
<evidence type="ECO:0000313" key="2">
    <source>
        <dbReference type="Proteomes" id="UP000248198"/>
    </source>
</evidence>
<name>A0A318UKD9_9SPHI</name>
<accession>A0A318UKD9</accession>
<sequence>MIKVKHPLDECNINQENFINSLPEPKRRFKSLMFSHGNAAYRYHLKGFELSNKLDFEEWIEGLDDGAFKSDMKAKGFEKCKTVASFTRHVQERNNSGFDKFIENLMGTDDYKEYMSLVNC</sequence>
<organism evidence="1 2">
    <name type="scientific">Pedobacter nutrimenti</name>
    <dbReference type="NCBI Taxonomy" id="1241337"/>
    <lineage>
        <taxon>Bacteria</taxon>
        <taxon>Pseudomonadati</taxon>
        <taxon>Bacteroidota</taxon>
        <taxon>Sphingobacteriia</taxon>
        <taxon>Sphingobacteriales</taxon>
        <taxon>Sphingobacteriaceae</taxon>
        <taxon>Pedobacter</taxon>
    </lineage>
</organism>
<keyword evidence="2" id="KW-1185">Reference proteome</keyword>
<gene>
    <name evidence="1" type="ORF">B0O44_11285</name>
</gene>
<evidence type="ECO:0000313" key="1">
    <source>
        <dbReference type="EMBL" id="PYF68498.1"/>
    </source>
</evidence>
<dbReference type="EMBL" id="QKLU01000012">
    <property type="protein sequence ID" value="PYF68498.1"/>
    <property type="molecule type" value="Genomic_DNA"/>
</dbReference>
<proteinExistence type="predicted"/>
<dbReference type="Proteomes" id="UP000248198">
    <property type="component" value="Unassembled WGS sequence"/>
</dbReference>
<dbReference type="OrthoDB" id="1030126at2"/>